<evidence type="ECO:0000313" key="1">
    <source>
        <dbReference type="EMBL" id="KAK5989410.1"/>
    </source>
</evidence>
<comment type="caution">
    <text evidence="1">The sequence shown here is derived from an EMBL/GenBank/DDBJ whole genome shotgun (WGS) entry which is preliminary data.</text>
</comment>
<keyword evidence="2" id="KW-1185">Reference proteome</keyword>
<dbReference type="EMBL" id="JAVFKD010000015">
    <property type="protein sequence ID" value="KAK5989410.1"/>
    <property type="molecule type" value="Genomic_DNA"/>
</dbReference>
<dbReference type="Pfam" id="PF20174">
    <property type="entry name" value="DUF6540"/>
    <property type="match status" value="1"/>
</dbReference>
<organism evidence="1 2">
    <name type="scientific">Cladobotryum mycophilum</name>
    <dbReference type="NCBI Taxonomy" id="491253"/>
    <lineage>
        <taxon>Eukaryota</taxon>
        <taxon>Fungi</taxon>
        <taxon>Dikarya</taxon>
        <taxon>Ascomycota</taxon>
        <taxon>Pezizomycotina</taxon>
        <taxon>Sordariomycetes</taxon>
        <taxon>Hypocreomycetidae</taxon>
        <taxon>Hypocreales</taxon>
        <taxon>Hypocreaceae</taxon>
        <taxon>Cladobotryum</taxon>
    </lineage>
</organism>
<name>A0ABR0SB71_9HYPO</name>
<dbReference type="InterPro" id="IPR046670">
    <property type="entry name" value="DUF6540"/>
</dbReference>
<evidence type="ECO:0000313" key="2">
    <source>
        <dbReference type="Proteomes" id="UP001338125"/>
    </source>
</evidence>
<protein>
    <submittedName>
        <fullName evidence="1">Uncharacterized protein</fullName>
    </submittedName>
</protein>
<proteinExistence type="predicted"/>
<accession>A0ABR0SB71</accession>
<sequence length="120" mass="13257">MVLNVYQIEIQTSSSPHHIIYVETGANGTGIKFHVKRVNSQEHMVFSMDHVSPPGFGSLSTFKSRDFLGRAEDGSLGRIERVCRTVTPPTTQYDSMGTCNCLNWVNDAVAALERDGVIRA</sequence>
<dbReference type="Proteomes" id="UP001338125">
    <property type="component" value="Unassembled WGS sequence"/>
</dbReference>
<gene>
    <name evidence="1" type="ORF">PT974_10929</name>
</gene>
<reference evidence="1 2" key="1">
    <citation type="submission" date="2024-01" db="EMBL/GenBank/DDBJ databases">
        <title>Complete genome of Cladobotryum mycophilum ATHUM6906.</title>
        <authorList>
            <person name="Christinaki A.C."/>
            <person name="Myridakis A.I."/>
            <person name="Kouvelis V.N."/>
        </authorList>
    </citation>
    <scope>NUCLEOTIDE SEQUENCE [LARGE SCALE GENOMIC DNA]</scope>
    <source>
        <strain evidence="1 2">ATHUM6906</strain>
    </source>
</reference>